<evidence type="ECO:0000313" key="1">
    <source>
        <dbReference type="EMBL" id="AQT68200.1"/>
    </source>
</evidence>
<dbReference type="KEGG" id="alus:STSP2_01355"/>
<dbReference type="Proteomes" id="UP000189674">
    <property type="component" value="Chromosome"/>
</dbReference>
<protein>
    <submittedName>
        <fullName evidence="1">Uncharacterized protein</fullName>
    </submittedName>
</protein>
<sequence length="142" mass="15226">MGVASLCPAESPEDNAPTGALRITGKFVRSITLESVGTEEVNTDGTLEVPTGSHQIRKITLENGWTAYPYQLVDIKAGQTTDVKLGGPLKQKITANRQGGYLNLDHSVEGVCGKQYRNGDNPPAFTIYKGDTKVHSGKFAYG</sequence>
<dbReference type="EMBL" id="CP019791">
    <property type="protein sequence ID" value="AQT68200.1"/>
    <property type="molecule type" value="Genomic_DNA"/>
</dbReference>
<organism evidence="1 2">
    <name type="scientific">Anaerohalosphaera lusitana</name>
    <dbReference type="NCBI Taxonomy" id="1936003"/>
    <lineage>
        <taxon>Bacteria</taxon>
        <taxon>Pseudomonadati</taxon>
        <taxon>Planctomycetota</taxon>
        <taxon>Phycisphaerae</taxon>
        <taxon>Sedimentisphaerales</taxon>
        <taxon>Anaerohalosphaeraceae</taxon>
        <taxon>Anaerohalosphaera</taxon>
    </lineage>
</organism>
<gene>
    <name evidence="1" type="ORF">STSP2_01355</name>
</gene>
<dbReference type="AlphaFoldDB" id="A0A1U9NKT3"/>
<dbReference type="STRING" id="1936003.STSP2_01355"/>
<proteinExistence type="predicted"/>
<accession>A0A1U9NKT3</accession>
<evidence type="ECO:0000313" key="2">
    <source>
        <dbReference type="Proteomes" id="UP000189674"/>
    </source>
</evidence>
<keyword evidence="2" id="KW-1185">Reference proteome</keyword>
<reference evidence="2" key="1">
    <citation type="submission" date="2017-02" db="EMBL/GenBank/DDBJ databases">
        <title>Comparative genomics and description of representatives of a novel lineage of planctomycetes thriving in anoxic sediments.</title>
        <authorList>
            <person name="Spring S."/>
            <person name="Bunk B."/>
            <person name="Sproer C."/>
        </authorList>
    </citation>
    <scope>NUCLEOTIDE SEQUENCE [LARGE SCALE GENOMIC DNA]</scope>
    <source>
        <strain evidence="2">ST-NAGAB-D1</strain>
    </source>
</reference>
<name>A0A1U9NKT3_9BACT</name>